<evidence type="ECO:0000313" key="2">
    <source>
        <dbReference type="EMBL" id="AZL61110.1"/>
    </source>
</evidence>
<name>A0A3S8UC07_9RHOB</name>
<gene>
    <name evidence="2" type="ORF">EI545_09690</name>
</gene>
<protein>
    <recommendedName>
        <fullName evidence="4">DUF4383 domain-containing protein</fullName>
    </recommendedName>
</protein>
<evidence type="ECO:0000313" key="3">
    <source>
        <dbReference type="Proteomes" id="UP000282002"/>
    </source>
</evidence>
<feature type="transmembrane region" description="Helical" evidence="1">
    <location>
        <begin position="46"/>
        <end position="62"/>
    </location>
</feature>
<keyword evidence="1" id="KW-0812">Transmembrane</keyword>
<dbReference type="EMBL" id="CP034328">
    <property type="protein sequence ID" value="AZL61110.1"/>
    <property type="molecule type" value="Genomic_DNA"/>
</dbReference>
<sequence length="130" mass="14112">MHRKTAFAYAVILALVASLNYLPIPGIVDAEGRTFGIFALDIYDDALHIASALWALVAGVLSTRASRMFLILFGALYFLDGLLGTYAGSGFLDLGIFTWGVLDISYTLKFLSSVPHLLLGGFALYIGFKR</sequence>
<keyword evidence="1" id="KW-0472">Membrane</keyword>
<dbReference type="Proteomes" id="UP000282002">
    <property type="component" value="Chromosome"/>
</dbReference>
<dbReference type="OrthoDB" id="8369778at2"/>
<evidence type="ECO:0008006" key="4">
    <source>
        <dbReference type="Google" id="ProtNLM"/>
    </source>
</evidence>
<reference evidence="2 3" key="1">
    <citation type="submission" date="2018-12" db="EMBL/GenBank/DDBJ databases">
        <title>Complete genome sequencing of Tabrizicola sp. K13M18.</title>
        <authorList>
            <person name="Bae J.-W."/>
        </authorList>
    </citation>
    <scope>NUCLEOTIDE SEQUENCE [LARGE SCALE GENOMIC DNA]</scope>
    <source>
        <strain evidence="2 3">K13M18</strain>
    </source>
</reference>
<evidence type="ECO:0000256" key="1">
    <source>
        <dbReference type="SAM" id="Phobius"/>
    </source>
</evidence>
<keyword evidence="1" id="KW-1133">Transmembrane helix</keyword>
<keyword evidence="3" id="KW-1185">Reference proteome</keyword>
<accession>A0A3S8UC07</accession>
<proteinExistence type="predicted"/>
<dbReference type="KEGG" id="taw:EI545_09690"/>
<dbReference type="AlphaFoldDB" id="A0A3S8UC07"/>
<feature type="transmembrane region" description="Helical" evidence="1">
    <location>
        <begin position="69"/>
        <end position="88"/>
    </location>
</feature>
<organism evidence="2 3">
    <name type="scientific">Tabrizicola piscis</name>
    <dbReference type="NCBI Taxonomy" id="2494374"/>
    <lineage>
        <taxon>Bacteria</taxon>
        <taxon>Pseudomonadati</taxon>
        <taxon>Pseudomonadota</taxon>
        <taxon>Alphaproteobacteria</taxon>
        <taxon>Rhodobacterales</taxon>
        <taxon>Paracoccaceae</taxon>
        <taxon>Tabrizicola</taxon>
    </lineage>
</organism>
<feature type="transmembrane region" description="Helical" evidence="1">
    <location>
        <begin position="108"/>
        <end position="128"/>
    </location>
</feature>